<dbReference type="EMBL" id="MT145130">
    <property type="protein sequence ID" value="QJI03910.1"/>
    <property type="molecule type" value="Genomic_DNA"/>
</dbReference>
<reference evidence="1" key="1">
    <citation type="submission" date="2020-03" db="EMBL/GenBank/DDBJ databases">
        <title>The deep terrestrial virosphere.</title>
        <authorList>
            <person name="Holmfeldt K."/>
            <person name="Nilsson E."/>
            <person name="Simone D."/>
            <person name="Lopez-Fernandez M."/>
            <person name="Wu X."/>
            <person name="de Brujin I."/>
            <person name="Lundin D."/>
            <person name="Andersson A."/>
            <person name="Bertilsson S."/>
            <person name="Dopson M."/>
        </authorList>
    </citation>
    <scope>NUCLEOTIDE SEQUENCE</scope>
    <source>
        <strain evidence="1">TM448B05405</strain>
    </source>
</reference>
<dbReference type="AlphaFoldDB" id="A0A6M3Y140"/>
<sequence>MNYIGTGYQTPELEFYEQRTVENSNVIFCPNCGAMNHIVLNWYGGIRGISFCAVCGKEIG</sequence>
<name>A0A6M3Y140_9ZZZZ</name>
<gene>
    <name evidence="1" type="ORF">TM448B05405_0006</name>
</gene>
<accession>A0A6M3Y140</accession>
<protein>
    <submittedName>
        <fullName evidence="1">Uncharacterized protein</fullName>
    </submittedName>
</protein>
<evidence type="ECO:0000313" key="1">
    <source>
        <dbReference type="EMBL" id="QJI03910.1"/>
    </source>
</evidence>
<organism evidence="1">
    <name type="scientific">viral metagenome</name>
    <dbReference type="NCBI Taxonomy" id="1070528"/>
    <lineage>
        <taxon>unclassified sequences</taxon>
        <taxon>metagenomes</taxon>
        <taxon>organismal metagenomes</taxon>
    </lineage>
</organism>
<proteinExistence type="predicted"/>